<evidence type="ECO:0000313" key="3">
    <source>
        <dbReference type="Proteomes" id="UP000683000"/>
    </source>
</evidence>
<feature type="compositionally biased region" description="Basic and acidic residues" evidence="1">
    <location>
        <begin position="277"/>
        <end position="287"/>
    </location>
</feature>
<protein>
    <submittedName>
        <fullName evidence="2">Uncharacterized protein</fullName>
    </submittedName>
</protein>
<feature type="compositionally biased region" description="Basic residues" evidence="1">
    <location>
        <begin position="266"/>
        <end position="276"/>
    </location>
</feature>
<accession>A0A8I2YTJ1</accession>
<organism evidence="2 3">
    <name type="scientific">Boletus reticuloceps</name>
    <dbReference type="NCBI Taxonomy" id="495285"/>
    <lineage>
        <taxon>Eukaryota</taxon>
        <taxon>Fungi</taxon>
        <taxon>Dikarya</taxon>
        <taxon>Basidiomycota</taxon>
        <taxon>Agaricomycotina</taxon>
        <taxon>Agaricomycetes</taxon>
        <taxon>Agaricomycetidae</taxon>
        <taxon>Boletales</taxon>
        <taxon>Boletineae</taxon>
        <taxon>Boletaceae</taxon>
        <taxon>Boletoideae</taxon>
        <taxon>Boletus</taxon>
    </lineage>
</organism>
<reference evidence="2" key="1">
    <citation type="submission" date="2021-03" db="EMBL/GenBank/DDBJ databases">
        <title>Evolutionary innovations through gain and loss of genes in the ectomycorrhizal Boletales.</title>
        <authorList>
            <person name="Wu G."/>
            <person name="Miyauchi S."/>
            <person name="Morin E."/>
            <person name="Yang Z.-L."/>
            <person name="Xu J."/>
            <person name="Martin F.M."/>
        </authorList>
    </citation>
    <scope>NUCLEOTIDE SEQUENCE</scope>
    <source>
        <strain evidence="2">BR01</strain>
    </source>
</reference>
<feature type="region of interest" description="Disordered" evidence="1">
    <location>
        <begin position="234"/>
        <end position="297"/>
    </location>
</feature>
<evidence type="ECO:0000256" key="1">
    <source>
        <dbReference type="SAM" id="MobiDB-lite"/>
    </source>
</evidence>
<evidence type="ECO:0000313" key="2">
    <source>
        <dbReference type="EMBL" id="KAG6377850.1"/>
    </source>
</evidence>
<dbReference type="Proteomes" id="UP000683000">
    <property type="component" value="Unassembled WGS sequence"/>
</dbReference>
<dbReference type="AlphaFoldDB" id="A0A8I2YTJ1"/>
<keyword evidence="3" id="KW-1185">Reference proteome</keyword>
<dbReference type="OrthoDB" id="2793736at2759"/>
<name>A0A8I2YTJ1_9AGAM</name>
<comment type="caution">
    <text evidence="2">The sequence shown here is derived from an EMBL/GenBank/DDBJ whole genome shotgun (WGS) entry which is preliminary data.</text>
</comment>
<gene>
    <name evidence="2" type="ORF">JVT61DRAFT_14631</name>
</gene>
<sequence>MQLFAPPILRCATISIYNPSPVLSCLRSFPRPDKARVVGYHIRLFVPRSQGDLLLIMNKDAHLSPSIMSVQKFAINVAYRLSSLRNFLEASQELCHYSEQLTHADIQCHARKLLALMEVARTTLNRAGVKLHLFTSCPPKYQPYKSAYFRLLVLIIRQNQDQFPTELQGRVDRLLLPLTTQLVIWRSHDPYAQLGIADLMKDINSRSRPQSKMPQLEQPGRTAVSLRVPPWPLNDIAASMPPPDAFPPKVTEDKRRKRSLLDLVARRSRPVHKQHPPRPEPETKPPPDEDDELISPRLLTRMRRHFGIFCTGKKRPSQQLSR</sequence>
<proteinExistence type="predicted"/>
<dbReference type="EMBL" id="JAGFBS010000008">
    <property type="protein sequence ID" value="KAG6377850.1"/>
    <property type="molecule type" value="Genomic_DNA"/>
</dbReference>